<keyword evidence="2" id="KW-1185">Reference proteome</keyword>
<name>A0ABN7VYU7_GIGMA</name>
<organism evidence="1 2">
    <name type="scientific">Gigaspora margarita</name>
    <dbReference type="NCBI Taxonomy" id="4874"/>
    <lineage>
        <taxon>Eukaryota</taxon>
        <taxon>Fungi</taxon>
        <taxon>Fungi incertae sedis</taxon>
        <taxon>Mucoromycota</taxon>
        <taxon>Glomeromycotina</taxon>
        <taxon>Glomeromycetes</taxon>
        <taxon>Diversisporales</taxon>
        <taxon>Gigasporaceae</taxon>
        <taxon>Gigaspora</taxon>
    </lineage>
</organism>
<protein>
    <submittedName>
        <fullName evidence="1">35794_t:CDS:1</fullName>
    </submittedName>
</protein>
<dbReference type="PANTHER" id="PTHR47718">
    <property type="entry name" value="OS01G0519700 PROTEIN"/>
    <property type="match status" value="1"/>
</dbReference>
<reference evidence="1 2" key="1">
    <citation type="submission" date="2021-06" db="EMBL/GenBank/DDBJ databases">
        <authorList>
            <person name="Kallberg Y."/>
            <person name="Tangrot J."/>
            <person name="Rosling A."/>
        </authorList>
    </citation>
    <scope>NUCLEOTIDE SEQUENCE [LARGE SCALE GENOMIC DNA]</scope>
    <source>
        <strain evidence="1 2">120-4 pot B 10/14</strain>
    </source>
</reference>
<dbReference type="EMBL" id="CAJVQB010025370">
    <property type="protein sequence ID" value="CAG8806169.1"/>
    <property type="molecule type" value="Genomic_DNA"/>
</dbReference>
<comment type="caution">
    <text evidence="1">The sequence shown here is derived from an EMBL/GenBank/DDBJ whole genome shotgun (WGS) entry which is preliminary data.</text>
</comment>
<evidence type="ECO:0000313" key="1">
    <source>
        <dbReference type="EMBL" id="CAG8806169.1"/>
    </source>
</evidence>
<evidence type="ECO:0000313" key="2">
    <source>
        <dbReference type="Proteomes" id="UP000789901"/>
    </source>
</evidence>
<sequence>MFHNARNKISTSNNDELCNNELYNDELYNDELYNITNPYHERVQNPKNIYYERVRIMNSEKLLTFRNWNYKDNRFDELYTNNHTEYDVISDILYPNEYNMNIKNNQYYELQHFGQPKATKSKNPKKETPTKCIGYTWQINLLCPKKDNPFKTIYIAKLVNKHKNHNLDQAHYNFQKNIAFTKEITENTNDASKLYEELLNKKEVDPQWYVQQIKKAMNRTALQAIFTNTDSALVATIRDEFPTTNAFNCMFYIAQNIPLNLKNLFRDKYEKFYNNENVVNYLQRLYANKELWAKVFVLKLFIAGMSSISQVEKLAEKLTACILEEDKKTKYALFCASVSKAVLVATANTIFSNVCKMIRKYLTIEILKIQEDQIKQSLQYYVIIVAQNESQRYLTVNINNKICV</sequence>
<proteinExistence type="predicted"/>
<dbReference type="Proteomes" id="UP000789901">
    <property type="component" value="Unassembled WGS sequence"/>
</dbReference>
<dbReference type="PANTHER" id="PTHR47718:SF7">
    <property type="entry name" value="PROTEIN FAR1-RELATED SEQUENCE"/>
    <property type="match status" value="1"/>
</dbReference>
<accession>A0ABN7VYU7</accession>
<gene>
    <name evidence="1" type="ORF">GMARGA_LOCUS24242</name>
</gene>